<dbReference type="GO" id="GO:0004553">
    <property type="term" value="F:hydrolase activity, hydrolyzing O-glycosyl compounds"/>
    <property type="evidence" value="ECO:0007669"/>
    <property type="project" value="InterPro"/>
</dbReference>
<dbReference type="SUPFAM" id="SSF51445">
    <property type="entry name" value="(Trans)glycosidases"/>
    <property type="match status" value="1"/>
</dbReference>
<dbReference type="Pfam" id="PF00933">
    <property type="entry name" value="Glyco_hydro_3"/>
    <property type="match status" value="1"/>
</dbReference>
<dbReference type="InterPro" id="IPR036881">
    <property type="entry name" value="Glyco_hydro_3_C_sf"/>
</dbReference>
<dbReference type="Gene3D" id="3.40.50.1700">
    <property type="entry name" value="Glycoside hydrolase family 3 C-terminal domain"/>
    <property type="match status" value="1"/>
</dbReference>
<dbReference type="InterPro" id="IPR017853">
    <property type="entry name" value="GH"/>
</dbReference>
<feature type="domain" description="Fibronectin type III-like" evidence="5">
    <location>
        <begin position="336"/>
        <end position="411"/>
    </location>
</feature>
<sequence length="801" mass="86856">MNKFIGKVVRFFIKTFSGTGLEQELNTGAEGTLTVPEIIPICRKVAADSAVLLKNDGVLPIGDGRTVALFGRASFDYFTVGYGSGGDVVAPYKVNLAEGLKNAGVKLEETLLKKYDDWRADPKNKPDEGFWGHWPMSFPEMPLSDEDIAVAASNADVAVVTVGRAAGEDRENVLEPGSFYLTEDERKILAAVTKAFDKVAVVLDCGNIIDLSWIKEYNPGAVLFAWQGGMESGNALADVLTGAVNPSGKMPSAVAYSYEDYPSSADFGGADRNNYVEDIYVGYRYFETFCPEKVMYPFGFGLSYTDFEYSAKLKLSGTIVCGAVTVKNVGERTGKAVAQIYLQKPCGKLGAAARELIGFFKREIAAGETVTENVSVDLKEFASFDDAGATGRPSSYVLEEGVYSVYVGGDSRSAEKVAEFDLLFTEVKHVSEALPVPESSAFKRIKNVDGKVTWEQVPTAKRDLKERILGNLPAETTSDCPVDDFSKVRSGEASLDDFVAGLTIDELRTLAHGQGKMNSALGAAGNAGAFCGVSDSLIKKGVKPVITTDGPAGIRLRRVTALIPCGTALAATFDTDSVTRLYDLIGKEMVAVGSDLLLAPGMNIHRNVLCGRNFEYYSEDPLLAGLTAAATVNGVQANGVGACPKHFAVNSQEYRRKFTDSVVSPRALREIYLKAFEVMIRHCSPKAIMTAYNKINGTYCYYNYDLATVILRNEWGFKGTLITDWWAEPGESKEFPGVKNSALRVRAGVNVLMPGEINRVFQTPNADKIRSSMRVPNGLTLGELQRNAKYVLSFHLNNGKK</sequence>
<evidence type="ECO:0000259" key="5">
    <source>
        <dbReference type="SMART" id="SM01217"/>
    </source>
</evidence>
<dbReference type="InterPro" id="IPR026891">
    <property type="entry name" value="Fn3-like"/>
</dbReference>
<evidence type="ECO:0000256" key="1">
    <source>
        <dbReference type="ARBA" id="ARBA00005336"/>
    </source>
</evidence>
<dbReference type="InterPro" id="IPR002772">
    <property type="entry name" value="Glyco_hydro_3_C"/>
</dbReference>
<dbReference type="SUPFAM" id="SSF52279">
    <property type="entry name" value="Beta-D-glucan exohydrolase, C-terminal domain"/>
    <property type="match status" value="1"/>
</dbReference>
<dbReference type="SMART" id="SM01217">
    <property type="entry name" value="Fn3_like"/>
    <property type="match status" value="1"/>
</dbReference>
<dbReference type="AlphaFoldDB" id="A0A9D1SHC5"/>
<keyword evidence="4" id="KW-0326">Glycosidase</keyword>
<dbReference type="GO" id="GO:0005975">
    <property type="term" value="P:carbohydrate metabolic process"/>
    <property type="evidence" value="ECO:0007669"/>
    <property type="project" value="InterPro"/>
</dbReference>
<comment type="caution">
    <text evidence="6">The sequence shown here is derived from an EMBL/GenBank/DDBJ whole genome shotgun (WGS) entry which is preliminary data.</text>
</comment>
<comment type="similarity">
    <text evidence="1 4">Belongs to the glycosyl hydrolase 3 family.</text>
</comment>
<keyword evidence="2 4" id="KW-0378">Hydrolase</keyword>
<dbReference type="PANTHER" id="PTHR42715:SF10">
    <property type="entry name" value="BETA-GLUCOSIDASE"/>
    <property type="match status" value="1"/>
</dbReference>
<dbReference type="PANTHER" id="PTHR42715">
    <property type="entry name" value="BETA-GLUCOSIDASE"/>
    <property type="match status" value="1"/>
</dbReference>
<proteinExistence type="inferred from homology"/>
<accession>A0A9D1SHC5</accession>
<dbReference type="InterPro" id="IPR019800">
    <property type="entry name" value="Glyco_hydro_3_AS"/>
</dbReference>
<dbReference type="PRINTS" id="PR00133">
    <property type="entry name" value="GLHYDRLASE3"/>
</dbReference>
<dbReference type="Gene3D" id="2.60.40.10">
    <property type="entry name" value="Immunoglobulins"/>
    <property type="match status" value="1"/>
</dbReference>
<dbReference type="EMBL" id="DVNF01000074">
    <property type="protein sequence ID" value="HIU60231.1"/>
    <property type="molecule type" value="Genomic_DNA"/>
</dbReference>
<protein>
    <submittedName>
        <fullName evidence="6">Glycoside hydrolase family 3 C-terminal domain-containing protein</fullName>
    </submittedName>
</protein>
<dbReference type="InterPro" id="IPR001764">
    <property type="entry name" value="Glyco_hydro_3_N"/>
</dbReference>
<dbReference type="PROSITE" id="PS00775">
    <property type="entry name" value="GLYCOSYL_HYDROL_F3"/>
    <property type="match status" value="1"/>
</dbReference>
<dbReference type="InterPro" id="IPR013783">
    <property type="entry name" value="Ig-like_fold"/>
</dbReference>
<evidence type="ECO:0000256" key="4">
    <source>
        <dbReference type="RuleBase" id="RU361161"/>
    </source>
</evidence>
<reference evidence="6" key="2">
    <citation type="journal article" date="2021" name="PeerJ">
        <title>Extensive microbial diversity within the chicken gut microbiome revealed by metagenomics and culture.</title>
        <authorList>
            <person name="Gilroy R."/>
            <person name="Ravi A."/>
            <person name="Getino M."/>
            <person name="Pursley I."/>
            <person name="Horton D.L."/>
            <person name="Alikhan N.F."/>
            <person name="Baker D."/>
            <person name="Gharbi K."/>
            <person name="Hall N."/>
            <person name="Watson M."/>
            <person name="Adriaenssens E.M."/>
            <person name="Foster-Nyarko E."/>
            <person name="Jarju S."/>
            <person name="Secka A."/>
            <person name="Antonio M."/>
            <person name="Oren A."/>
            <person name="Chaudhuri R.R."/>
            <person name="La Ragione R."/>
            <person name="Hildebrand F."/>
            <person name="Pallen M.J."/>
        </authorList>
    </citation>
    <scope>NUCLEOTIDE SEQUENCE</scope>
    <source>
        <strain evidence="6">18911</strain>
    </source>
</reference>
<evidence type="ECO:0000313" key="7">
    <source>
        <dbReference type="Proteomes" id="UP000824094"/>
    </source>
</evidence>
<dbReference type="Proteomes" id="UP000824094">
    <property type="component" value="Unassembled WGS sequence"/>
</dbReference>
<dbReference type="Pfam" id="PF01915">
    <property type="entry name" value="Glyco_hydro_3_C"/>
    <property type="match status" value="1"/>
</dbReference>
<gene>
    <name evidence="6" type="ORF">IAB05_02430</name>
</gene>
<dbReference type="InterPro" id="IPR050288">
    <property type="entry name" value="Cellulose_deg_GH3"/>
</dbReference>
<dbReference type="Pfam" id="PF14310">
    <property type="entry name" value="Fn3-like"/>
    <property type="match status" value="1"/>
</dbReference>
<dbReference type="InterPro" id="IPR036962">
    <property type="entry name" value="Glyco_hydro_3_N_sf"/>
</dbReference>
<dbReference type="Gene3D" id="3.20.20.300">
    <property type="entry name" value="Glycoside hydrolase, family 3, N-terminal domain"/>
    <property type="match status" value="1"/>
</dbReference>
<name>A0A9D1SHC5_9FIRM</name>
<evidence type="ECO:0000256" key="2">
    <source>
        <dbReference type="ARBA" id="ARBA00022801"/>
    </source>
</evidence>
<evidence type="ECO:0000256" key="3">
    <source>
        <dbReference type="ARBA" id="ARBA00023277"/>
    </source>
</evidence>
<organism evidence="6 7">
    <name type="scientific">Candidatus Stercoripulliclostridium merdigallinarum</name>
    <dbReference type="NCBI Taxonomy" id="2840951"/>
    <lineage>
        <taxon>Bacteria</taxon>
        <taxon>Bacillati</taxon>
        <taxon>Bacillota</taxon>
        <taxon>Clostridia</taxon>
        <taxon>Eubacteriales</taxon>
        <taxon>Candidatus Stercoripulliclostridium</taxon>
    </lineage>
</organism>
<reference evidence="6" key="1">
    <citation type="submission" date="2020-10" db="EMBL/GenBank/DDBJ databases">
        <authorList>
            <person name="Gilroy R."/>
        </authorList>
    </citation>
    <scope>NUCLEOTIDE SEQUENCE</scope>
    <source>
        <strain evidence="6">18911</strain>
    </source>
</reference>
<evidence type="ECO:0000313" key="6">
    <source>
        <dbReference type="EMBL" id="HIU60231.1"/>
    </source>
</evidence>
<keyword evidence="3" id="KW-0119">Carbohydrate metabolism</keyword>